<dbReference type="AlphaFoldDB" id="A0A934PMG0"/>
<accession>A0A934PMG0</accession>
<evidence type="ECO:0000313" key="2">
    <source>
        <dbReference type="EMBL" id="MBK0369073.1"/>
    </source>
</evidence>
<evidence type="ECO:0000313" key="3">
    <source>
        <dbReference type="Proteomes" id="UP000609172"/>
    </source>
</evidence>
<feature type="domain" description="DUF6265" evidence="1">
    <location>
        <begin position="32"/>
        <end position="142"/>
    </location>
</feature>
<comment type="caution">
    <text evidence="2">The sequence shown here is derived from an EMBL/GenBank/DDBJ whole genome shotgun (WGS) entry which is preliminary data.</text>
</comment>
<proteinExistence type="predicted"/>
<gene>
    <name evidence="2" type="ORF">I5M07_04420</name>
</gene>
<organism evidence="2 3">
    <name type="scientific">Flavobacterium agrisoli</name>
    <dbReference type="NCBI Taxonomy" id="2793066"/>
    <lineage>
        <taxon>Bacteria</taxon>
        <taxon>Pseudomonadati</taxon>
        <taxon>Bacteroidota</taxon>
        <taxon>Flavobacteriia</taxon>
        <taxon>Flavobacteriales</taxon>
        <taxon>Flavobacteriaceae</taxon>
        <taxon>Flavobacterium</taxon>
    </lineage>
</organism>
<sequence>MKKSVPFFMIFSLLCACQKNNSGSENKVQKASWLVGNWESKSEFGTLTESWQKVNDSTFTATSYFVNLTKDTIHSETVSLFQKGDSLYYRATVKGQNEDKPVDFVLKSESENALIFENPKHDYPQKIAYTKKGKANLEATISGLQAGKLSSEKYAMIKK</sequence>
<keyword evidence="3" id="KW-1185">Reference proteome</keyword>
<dbReference type="Pfam" id="PF19780">
    <property type="entry name" value="DUF6265"/>
    <property type="match status" value="1"/>
</dbReference>
<protein>
    <recommendedName>
        <fullName evidence="1">DUF6265 domain-containing protein</fullName>
    </recommendedName>
</protein>
<dbReference type="InterPro" id="IPR046232">
    <property type="entry name" value="DUF6265"/>
</dbReference>
<name>A0A934PMG0_9FLAO</name>
<dbReference type="Proteomes" id="UP000609172">
    <property type="component" value="Unassembled WGS sequence"/>
</dbReference>
<reference evidence="2" key="1">
    <citation type="submission" date="2020-12" db="EMBL/GenBank/DDBJ databases">
        <title>Bacterial novel species Flavobacterium sp. SE-1-e isolated from soil.</title>
        <authorList>
            <person name="Jung H.-Y."/>
        </authorList>
    </citation>
    <scope>NUCLEOTIDE SEQUENCE</scope>
    <source>
        <strain evidence="2">SE-1-e</strain>
    </source>
</reference>
<evidence type="ECO:0000259" key="1">
    <source>
        <dbReference type="Pfam" id="PF19780"/>
    </source>
</evidence>
<dbReference type="RefSeq" id="WP_200104983.1">
    <property type="nucleotide sequence ID" value="NZ_JAEHFV010000001.1"/>
</dbReference>
<dbReference type="PROSITE" id="PS51257">
    <property type="entry name" value="PROKAR_LIPOPROTEIN"/>
    <property type="match status" value="1"/>
</dbReference>
<dbReference type="EMBL" id="JAEHFV010000001">
    <property type="protein sequence ID" value="MBK0369073.1"/>
    <property type="molecule type" value="Genomic_DNA"/>
</dbReference>